<dbReference type="Proteomes" id="UP001196661">
    <property type="component" value="Unassembled WGS sequence"/>
</dbReference>
<accession>A0ABS5Y691</accession>
<name>A0ABS5Y691_9CYAN</name>
<dbReference type="Pfam" id="PF11318">
    <property type="entry name" value="DUF3120"/>
    <property type="match status" value="1"/>
</dbReference>
<keyword evidence="3" id="KW-1185">Reference proteome</keyword>
<keyword evidence="1" id="KW-0812">Transmembrane</keyword>
<comment type="caution">
    <text evidence="2">The sequence shown here is derived from an EMBL/GenBank/DDBJ whole genome shotgun (WGS) entry which is preliminary data.</text>
</comment>
<keyword evidence="1" id="KW-1133">Transmembrane helix</keyword>
<proteinExistence type="predicted"/>
<gene>
    <name evidence="2" type="ORF">IXB28_14085</name>
</gene>
<evidence type="ECO:0000256" key="1">
    <source>
        <dbReference type="SAM" id="Phobius"/>
    </source>
</evidence>
<evidence type="ECO:0000313" key="3">
    <source>
        <dbReference type="Proteomes" id="UP001196661"/>
    </source>
</evidence>
<dbReference type="InterPro" id="IPR021468">
    <property type="entry name" value="DUF3120"/>
</dbReference>
<feature type="transmembrane region" description="Helical" evidence="1">
    <location>
        <begin position="216"/>
        <end position="239"/>
    </location>
</feature>
<feature type="transmembrane region" description="Helical" evidence="1">
    <location>
        <begin position="34"/>
        <end position="54"/>
    </location>
</feature>
<dbReference type="EMBL" id="JADOER010000012">
    <property type="protein sequence ID" value="MBT9313342.1"/>
    <property type="molecule type" value="Genomic_DNA"/>
</dbReference>
<feature type="transmembrane region" description="Helical" evidence="1">
    <location>
        <begin position="135"/>
        <end position="156"/>
    </location>
</feature>
<feature type="transmembrane region" description="Helical" evidence="1">
    <location>
        <begin position="190"/>
        <end position="209"/>
    </location>
</feature>
<evidence type="ECO:0000313" key="2">
    <source>
        <dbReference type="EMBL" id="MBT9313342.1"/>
    </source>
</evidence>
<keyword evidence="1" id="KW-0472">Membrane</keyword>
<organism evidence="2 3">
    <name type="scientific">Leptothoe kymatousa TAU-MAC 1615</name>
    <dbReference type="NCBI Taxonomy" id="2364775"/>
    <lineage>
        <taxon>Bacteria</taxon>
        <taxon>Bacillati</taxon>
        <taxon>Cyanobacteriota</taxon>
        <taxon>Cyanophyceae</taxon>
        <taxon>Nodosilineales</taxon>
        <taxon>Cymatolegaceae</taxon>
        <taxon>Leptothoe</taxon>
        <taxon>Leptothoe kymatousa</taxon>
    </lineage>
</organism>
<feature type="transmembrane region" description="Helical" evidence="1">
    <location>
        <begin position="111"/>
        <end position="128"/>
    </location>
</feature>
<feature type="transmembrane region" description="Helical" evidence="1">
    <location>
        <begin position="84"/>
        <end position="105"/>
    </location>
</feature>
<feature type="transmembrane region" description="Helical" evidence="1">
    <location>
        <begin position="60"/>
        <end position="77"/>
    </location>
</feature>
<reference evidence="2 3" key="1">
    <citation type="journal article" date="2021" name="Mar. Drugs">
        <title>Genome Reduction and Secondary Metabolism of the Marine Sponge-Associated Cyanobacterium Leptothoe.</title>
        <authorList>
            <person name="Konstantinou D."/>
            <person name="Popin R.V."/>
            <person name="Fewer D.P."/>
            <person name="Sivonen K."/>
            <person name="Gkelis S."/>
        </authorList>
    </citation>
    <scope>NUCLEOTIDE SEQUENCE [LARGE SCALE GENOMIC DNA]</scope>
    <source>
        <strain evidence="2 3">TAU-MAC 1615</strain>
    </source>
</reference>
<sequence>MLSDTSPQTQISDRLPLADGLSQNQSDDSQTKRLPAFLAAAFLVSVPVFIQAPLVRVQPWVSLAMTLLWIVSGFQLLRYRSLELWGDLAIGFSWTWLAGSIYWGWLRENPYIHLPIEAIGLPIVLILISQKRLMVGSYFYLGSLLGTAITDLYFYWVNLLPYWKQAMQVEPAAVGPVLHNALLEIQNPIAAIRAMVLLTILMLMGSFAMKEQHTHSWAFAGAVLSTILVDALFLAAATLA</sequence>
<protein>
    <submittedName>
        <fullName evidence="2">DUF3120 domain-containing protein</fullName>
    </submittedName>
</protein>